<dbReference type="CDD" id="cd20511">
    <property type="entry name" value="CYCLIN_AtCycB-like_rpt2"/>
    <property type="match status" value="1"/>
</dbReference>
<dbReference type="FunFam" id="1.10.472.10:FF:000032">
    <property type="entry name" value="G2/mitotic-specific cyclin-1"/>
    <property type="match status" value="1"/>
</dbReference>
<dbReference type="Gene3D" id="1.10.472.10">
    <property type="entry name" value="Cyclin-like"/>
    <property type="match status" value="2"/>
</dbReference>
<dbReference type="Pfam" id="PF00134">
    <property type="entry name" value="Cyclin_N"/>
    <property type="match status" value="1"/>
</dbReference>
<dbReference type="Pfam" id="PF02984">
    <property type="entry name" value="Cyclin_C"/>
    <property type="match status" value="1"/>
</dbReference>
<dbReference type="SMART" id="SM00385">
    <property type="entry name" value="CYCLIN"/>
    <property type="match status" value="2"/>
</dbReference>
<organism evidence="12 13">
    <name type="scientific">Castanea mollissima</name>
    <name type="common">Chinese chestnut</name>
    <dbReference type="NCBI Taxonomy" id="60419"/>
    <lineage>
        <taxon>Eukaryota</taxon>
        <taxon>Viridiplantae</taxon>
        <taxon>Streptophyta</taxon>
        <taxon>Embryophyta</taxon>
        <taxon>Tracheophyta</taxon>
        <taxon>Spermatophyta</taxon>
        <taxon>Magnoliopsida</taxon>
        <taxon>eudicotyledons</taxon>
        <taxon>Gunneridae</taxon>
        <taxon>Pentapetalae</taxon>
        <taxon>rosids</taxon>
        <taxon>fabids</taxon>
        <taxon>Fagales</taxon>
        <taxon>Fagaceae</taxon>
        <taxon>Castanea</taxon>
    </lineage>
</organism>
<feature type="domain" description="Cyclin-like" evidence="10">
    <location>
        <begin position="271"/>
        <end position="355"/>
    </location>
</feature>
<gene>
    <name evidence="12" type="ORF">CMV_017106</name>
</gene>
<dbReference type="InterPro" id="IPR039361">
    <property type="entry name" value="Cyclin"/>
</dbReference>
<dbReference type="PANTHER" id="PTHR10177">
    <property type="entry name" value="CYCLINS"/>
    <property type="match status" value="1"/>
</dbReference>
<evidence type="ECO:0000259" key="11">
    <source>
        <dbReference type="SMART" id="SM01332"/>
    </source>
</evidence>
<evidence type="ECO:0000256" key="7">
    <source>
        <dbReference type="ARBA" id="ARBA00023306"/>
    </source>
</evidence>
<keyword evidence="5" id="KW-0498">Mitosis</keyword>
<dbReference type="SMART" id="SM01332">
    <property type="entry name" value="Cyclin_C"/>
    <property type="match status" value="1"/>
</dbReference>
<comment type="caution">
    <text evidence="12">The sequence shown here is derived from an EMBL/GenBank/DDBJ whole genome shotgun (WGS) entry which is preliminary data.</text>
</comment>
<evidence type="ECO:0000256" key="2">
    <source>
        <dbReference type="ARBA" id="ARBA00006955"/>
    </source>
</evidence>
<comment type="function">
    <text evidence="1">Essential for the control of the cell cycle at the G2/M (mitosis) transition.</text>
</comment>
<comment type="subunit">
    <text evidence="3">Interacts with the CDC2 protein kinase to form a serine/threonine kinase holoenzyme complex also known as maturation promoting factor (MPF). The cyclin subunit imparts substrate specificity to the complex.</text>
</comment>
<evidence type="ECO:0000256" key="6">
    <source>
        <dbReference type="ARBA" id="ARBA00023127"/>
    </source>
</evidence>
<evidence type="ECO:0000259" key="10">
    <source>
        <dbReference type="SMART" id="SM00385"/>
    </source>
</evidence>
<reference evidence="12" key="1">
    <citation type="submission" date="2020-03" db="EMBL/GenBank/DDBJ databases">
        <title>Castanea mollissima Vanexum genome sequencing.</title>
        <authorList>
            <person name="Staton M."/>
        </authorList>
    </citation>
    <scope>NUCLEOTIDE SEQUENCE</scope>
    <source>
        <tissue evidence="12">Leaf</tissue>
    </source>
</reference>
<dbReference type="EMBL" id="JRKL02002691">
    <property type="protein sequence ID" value="KAF3957921.1"/>
    <property type="molecule type" value="Genomic_DNA"/>
</dbReference>
<feature type="domain" description="Cyclin C-terminal" evidence="11">
    <location>
        <begin position="364"/>
        <end position="483"/>
    </location>
</feature>
<dbReference type="CDD" id="cd20567">
    <property type="entry name" value="CYCLIN_AtCycB-like_rpt1"/>
    <property type="match status" value="1"/>
</dbReference>
<evidence type="ECO:0000313" key="12">
    <source>
        <dbReference type="EMBL" id="KAF3957921.1"/>
    </source>
</evidence>
<evidence type="ECO:0000256" key="8">
    <source>
        <dbReference type="ARBA" id="ARBA00032263"/>
    </source>
</evidence>
<keyword evidence="4" id="KW-0132">Cell division</keyword>
<dbReference type="GO" id="GO:0044772">
    <property type="term" value="P:mitotic cell cycle phase transition"/>
    <property type="evidence" value="ECO:0007669"/>
    <property type="project" value="InterPro"/>
</dbReference>
<dbReference type="Proteomes" id="UP000737018">
    <property type="component" value="Unassembled WGS sequence"/>
</dbReference>
<evidence type="ECO:0000256" key="1">
    <source>
        <dbReference type="ARBA" id="ARBA00003222"/>
    </source>
</evidence>
<dbReference type="InterPro" id="IPR048258">
    <property type="entry name" value="Cyclins_cyclin-box"/>
</dbReference>
<name>A0A8J4QRH7_9ROSI</name>
<protein>
    <recommendedName>
        <fullName evidence="8">B-like cyclin</fullName>
    </recommendedName>
</protein>
<dbReference type="GO" id="GO:0016538">
    <property type="term" value="F:cyclin-dependent protein serine/threonine kinase regulator activity"/>
    <property type="evidence" value="ECO:0007669"/>
    <property type="project" value="InterPro"/>
</dbReference>
<dbReference type="GO" id="GO:0010332">
    <property type="term" value="P:response to gamma radiation"/>
    <property type="evidence" value="ECO:0007669"/>
    <property type="project" value="UniProtKB-ARBA"/>
</dbReference>
<dbReference type="InterPro" id="IPR013763">
    <property type="entry name" value="Cyclin-like_dom"/>
</dbReference>
<evidence type="ECO:0000313" key="13">
    <source>
        <dbReference type="Proteomes" id="UP000737018"/>
    </source>
</evidence>
<evidence type="ECO:0000256" key="5">
    <source>
        <dbReference type="ARBA" id="ARBA00022776"/>
    </source>
</evidence>
<dbReference type="GO" id="GO:0051301">
    <property type="term" value="P:cell division"/>
    <property type="evidence" value="ECO:0007669"/>
    <property type="project" value="UniProtKB-KW"/>
</dbReference>
<keyword evidence="6 9" id="KW-0195">Cyclin</keyword>
<keyword evidence="13" id="KW-1185">Reference proteome</keyword>
<dbReference type="InterPro" id="IPR004367">
    <property type="entry name" value="Cyclin_C-dom"/>
</dbReference>
<dbReference type="OrthoDB" id="5590282at2759"/>
<comment type="similarity">
    <text evidence="2">Belongs to the cyclin family. Cyclin AB subfamily.</text>
</comment>
<dbReference type="SUPFAM" id="SSF47954">
    <property type="entry name" value="Cyclin-like"/>
    <property type="match status" value="2"/>
</dbReference>
<dbReference type="InterPro" id="IPR036915">
    <property type="entry name" value="Cyclin-like_sf"/>
</dbReference>
<evidence type="ECO:0000256" key="4">
    <source>
        <dbReference type="ARBA" id="ARBA00022618"/>
    </source>
</evidence>
<dbReference type="AlphaFoldDB" id="A0A8J4QRH7"/>
<dbReference type="PROSITE" id="PS00292">
    <property type="entry name" value="CYCLINS"/>
    <property type="match status" value="1"/>
</dbReference>
<accession>A0A8J4QRH7</accession>
<sequence>MWWNEVATPDGEGGETRNSRLQVFFSSLLSSFGGVFRYNNSQEEEQDMASRALVPLQQQQLKGEGMQKNVPAEGRTRRVLQDIGNMVAERAVEVKLQAQPIARAFCTELLANAQAAAEKNKLQKPIKDALGAVAGYGVVVKKGGVATKVAAAQKIVKKPNPEEVIVISSDEEDEGKCAGRRKSKEGPSRKNVKTLTAILTARSKAACGITKKPKDLIENIDAADVDNELAVAEYVDEMYKFYKETEDLSQVHDYMIKQTDINAKMRSILVDWLIEVHRKFELTTETLYLTINIVDRFLSIMAVSRRELQLVGISSMLIASKYEEIWAPEVNDFVCISDNAYLREQILVMEKTILEKLEWLMTVPTPYVFLVRYIKASVPSDKEMENMVFFLAELGLLHYPTVTSYCPSKIAASAVYAARCTLDNSPFWNETLEHYTGYSECQLKDCAELLVSLHSVAAEGKLKAVHRKFTSSDRGAVALLTPAKSLSSKSS</sequence>
<evidence type="ECO:0000256" key="3">
    <source>
        <dbReference type="ARBA" id="ARBA00011177"/>
    </source>
</evidence>
<proteinExistence type="inferred from homology"/>
<dbReference type="PIRSF" id="PIRSF001771">
    <property type="entry name" value="Cyclin_A_B_D_E"/>
    <property type="match status" value="1"/>
</dbReference>
<dbReference type="InterPro" id="IPR006671">
    <property type="entry name" value="Cyclin_N"/>
</dbReference>
<dbReference type="InterPro" id="IPR046965">
    <property type="entry name" value="Cyclin_A/B-like"/>
</dbReference>
<evidence type="ECO:0000256" key="9">
    <source>
        <dbReference type="RuleBase" id="RU000383"/>
    </source>
</evidence>
<keyword evidence="7" id="KW-0131">Cell cycle</keyword>
<feature type="domain" description="Cyclin-like" evidence="10">
    <location>
        <begin position="368"/>
        <end position="452"/>
    </location>
</feature>